<organism evidence="1 2">
    <name type="scientific">Candidatus Amunia macphersoniae</name>
    <dbReference type="NCBI Taxonomy" id="3127014"/>
    <lineage>
        <taxon>Bacteria</taxon>
        <taxon>Bacillati</taxon>
        <taxon>Candidatus Dormiibacterota</taxon>
        <taxon>Candidatus Dormibacteria</taxon>
        <taxon>Candidatus Aeolococcales</taxon>
        <taxon>Candidatus Aeolococcaceae</taxon>
        <taxon>Candidatus Amunia</taxon>
    </lineage>
</organism>
<dbReference type="PIRSF" id="PIRSF008502">
    <property type="entry name" value="UCP008502"/>
    <property type="match status" value="1"/>
</dbReference>
<comment type="caution">
    <text evidence="1">The sequence shown here is derived from an EMBL/GenBank/DDBJ whole genome shotgun (WGS) entry which is preliminary data.</text>
</comment>
<dbReference type="InterPro" id="IPR012545">
    <property type="entry name" value="DUF1697"/>
</dbReference>
<evidence type="ECO:0000313" key="2">
    <source>
        <dbReference type="Proteomes" id="UP000614410"/>
    </source>
</evidence>
<dbReference type="AlphaFoldDB" id="A0A934NGU8"/>
<dbReference type="Pfam" id="PF08002">
    <property type="entry name" value="DUF1697"/>
    <property type="match status" value="1"/>
</dbReference>
<dbReference type="SUPFAM" id="SSF160379">
    <property type="entry name" value="SP0830-like"/>
    <property type="match status" value="1"/>
</dbReference>
<accession>A0A934NGU8</accession>
<dbReference type="Gene3D" id="3.30.70.1280">
    <property type="entry name" value="SP0830-like domains"/>
    <property type="match status" value="1"/>
</dbReference>
<name>A0A934NGU8_9BACT</name>
<proteinExistence type="predicted"/>
<dbReference type="PANTHER" id="PTHR36439">
    <property type="entry name" value="BLL4334 PROTEIN"/>
    <property type="match status" value="1"/>
</dbReference>
<dbReference type="EMBL" id="JAEKNN010000063">
    <property type="protein sequence ID" value="MBJ7610490.1"/>
    <property type="molecule type" value="Genomic_DNA"/>
</dbReference>
<sequence>MASLVALLRGVNVGGKNPVPMAQLRELVESLGATEVRTYIQSGNVIFADEGRITSTALEEAIRARFSLDIRVVLRTATELTRAMQANPFPTADVSAVHIGFMAVAPSAALVAGIDREPFLPDEFEVIGTEMYLHLPNGQATTRLPAHLGRRLKVPTTVRNWTTVAKLAALAE</sequence>
<gene>
    <name evidence="1" type="ORF">JF887_13825</name>
</gene>
<protein>
    <submittedName>
        <fullName evidence="1">DUF1697 domain-containing protein</fullName>
    </submittedName>
</protein>
<dbReference type="PANTHER" id="PTHR36439:SF1">
    <property type="entry name" value="DUF1697 DOMAIN-CONTAINING PROTEIN"/>
    <property type="match status" value="1"/>
</dbReference>
<reference evidence="1 2" key="1">
    <citation type="submission" date="2020-10" db="EMBL/GenBank/DDBJ databases">
        <title>Ca. Dormibacterota MAGs.</title>
        <authorList>
            <person name="Montgomery K."/>
        </authorList>
    </citation>
    <scope>NUCLEOTIDE SEQUENCE [LARGE SCALE GENOMIC DNA]</scope>
    <source>
        <strain evidence="1">Mitchell_Peninsula_5</strain>
    </source>
</reference>
<evidence type="ECO:0000313" key="1">
    <source>
        <dbReference type="EMBL" id="MBJ7610490.1"/>
    </source>
</evidence>
<dbReference type="Proteomes" id="UP000614410">
    <property type="component" value="Unassembled WGS sequence"/>
</dbReference>